<protein>
    <submittedName>
        <fullName evidence="1">Uncharacterized protein</fullName>
    </submittedName>
</protein>
<evidence type="ECO:0000313" key="1">
    <source>
        <dbReference type="EMBL" id="JAD76266.1"/>
    </source>
</evidence>
<dbReference type="PANTHER" id="PTHR46503:SF6">
    <property type="entry name" value="INTER-ALPHA-TRYPSIN INHIBITOR HEAVY CHAIN-RELATED"/>
    <property type="match status" value="1"/>
</dbReference>
<reference evidence="1" key="1">
    <citation type="submission" date="2014-09" db="EMBL/GenBank/DDBJ databases">
        <authorList>
            <person name="Magalhaes I.L.F."/>
            <person name="Oliveira U."/>
            <person name="Santos F.R."/>
            <person name="Vidigal T.H.D.A."/>
            <person name="Brescovit A.D."/>
            <person name="Santos A.J."/>
        </authorList>
    </citation>
    <scope>NUCLEOTIDE SEQUENCE</scope>
    <source>
        <tissue evidence="1">Shoot tissue taken approximately 20 cm above the soil surface</tissue>
    </source>
</reference>
<name>A0A0A9CKZ7_ARUDO</name>
<organism evidence="1">
    <name type="scientific">Arundo donax</name>
    <name type="common">Giant reed</name>
    <name type="synonym">Donax arundinaceus</name>
    <dbReference type="NCBI Taxonomy" id="35708"/>
    <lineage>
        <taxon>Eukaryota</taxon>
        <taxon>Viridiplantae</taxon>
        <taxon>Streptophyta</taxon>
        <taxon>Embryophyta</taxon>
        <taxon>Tracheophyta</taxon>
        <taxon>Spermatophyta</taxon>
        <taxon>Magnoliopsida</taxon>
        <taxon>Liliopsida</taxon>
        <taxon>Poales</taxon>
        <taxon>Poaceae</taxon>
        <taxon>PACMAD clade</taxon>
        <taxon>Arundinoideae</taxon>
        <taxon>Arundineae</taxon>
        <taxon>Arundo</taxon>
    </lineage>
</organism>
<dbReference type="PANTHER" id="PTHR46503">
    <property type="entry name" value="INTER-ALPHA-TRYPSIN INHIBITOR HEAVY CHAIN-LIKE PROTEIN"/>
    <property type="match status" value="1"/>
</dbReference>
<accession>A0A0A9CKZ7</accession>
<proteinExistence type="predicted"/>
<dbReference type="AlphaFoldDB" id="A0A0A9CKZ7"/>
<dbReference type="EMBL" id="GBRH01221629">
    <property type="protein sequence ID" value="JAD76266.1"/>
    <property type="molecule type" value="Transcribed_RNA"/>
</dbReference>
<reference evidence="1" key="2">
    <citation type="journal article" date="2015" name="Data Brief">
        <title>Shoot transcriptome of the giant reed, Arundo donax.</title>
        <authorList>
            <person name="Barrero R.A."/>
            <person name="Guerrero F.D."/>
            <person name="Moolhuijzen P."/>
            <person name="Goolsby J.A."/>
            <person name="Tidwell J."/>
            <person name="Bellgard S.E."/>
            <person name="Bellgard M.I."/>
        </authorList>
    </citation>
    <scope>NUCLEOTIDE SEQUENCE</scope>
    <source>
        <tissue evidence="1">Shoot tissue taken approximately 20 cm above the soil surface</tissue>
    </source>
</reference>
<sequence length="306" mass="33635">MKTELINRGSKSPRISTFGLGSYCNHYFLHMLASIGKGHYDAALETGSIESQVLKWFRRASSTIVANISIDAVSHLDEFEVDSEYIPDISAKSPLCVSGKYQGKFPETIKAKGYLADMKEISIELKVQHIKEIPLDKILASQQIGLLTAKAWLAADKQLERKVIKLSIQNSIPSEYTSMVLLQTNLEKVDAAQKVKQKLKGHKGPDEPRRFPLHGLRLGFGDKVATRENLITGFEDVKQPEKLQILTKAAGCCSSVADCLCCMCCIKACNRMNDQCAILMTQICAALACLGCYECCAEVCCGGTES</sequence>